<dbReference type="AlphaFoldDB" id="A0AA38YQ57"/>
<name>A0AA38YQ57_VITRO</name>
<dbReference type="PANTHER" id="PTHR43601">
    <property type="entry name" value="THIOREDOXIN, MITOCHONDRIAL"/>
    <property type="match status" value="1"/>
</dbReference>
<sequence length="217" mass="24568">MGSTPKQPLFCLKWPWDVHQNSKNPHGCSFETPWVLKSLQNLGSVAFNLYSSVSRSSYPWIRTFKPFQLDVGVSQKTISKMGKKILTPEEQGEAEQRALASALASRKVATVIEFYSPNCRLCTSLLGFVLEVESKNSDWLTIVMADAENDKWLPELLHYDIRYVPCFVLLDKYGRALAKTGIPNSRLHVIAGVSHLLKMKRPQKIEHQFSTSDPDNN</sequence>
<dbReference type="EMBL" id="JARBHA010000018">
    <property type="protein sequence ID" value="KAJ9674517.1"/>
    <property type="molecule type" value="Genomic_DNA"/>
</dbReference>
<evidence type="ECO:0000256" key="2">
    <source>
        <dbReference type="ARBA" id="ARBA00023284"/>
    </source>
</evidence>
<keyword evidence="2" id="KW-0676">Redox-active center</keyword>
<dbReference type="Gene3D" id="3.40.30.10">
    <property type="entry name" value="Glutaredoxin"/>
    <property type="match status" value="1"/>
</dbReference>
<dbReference type="InterPro" id="IPR013766">
    <property type="entry name" value="Thioredoxin_domain"/>
</dbReference>
<feature type="domain" description="Thioredoxin" evidence="3">
    <location>
        <begin position="99"/>
        <end position="173"/>
    </location>
</feature>
<proteinExistence type="inferred from homology"/>
<dbReference type="Proteomes" id="UP001168098">
    <property type="component" value="Unassembled WGS sequence"/>
</dbReference>
<dbReference type="SUPFAM" id="SSF52833">
    <property type="entry name" value="Thioredoxin-like"/>
    <property type="match status" value="1"/>
</dbReference>
<dbReference type="InterPro" id="IPR036249">
    <property type="entry name" value="Thioredoxin-like_sf"/>
</dbReference>
<evidence type="ECO:0000313" key="5">
    <source>
        <dbReference type="Proteomes" id="UP001168098"/>
    </source>
</evidence>
<organism evidence="4 5">
    <name type="scientific">Vitis rotundifolia</name>
    <name type="common">Muscadine grape</name>
    <dbReference type="NCBI Taxonomy" id="103349"/>
    <lineage>
        <taxon>Eukaryota</taxon>
        <taxon>Viridiplantae</taxon>
        <taxon>Streptophyta</taxon>
        <taxon>Embryophyta</taxon>
        <taxon>Tracheophyta</taxon>
        <taxon>Spermatophyta</taxon>
        <taxon>Magnoliopsida</taxon>
        <taxon>eudicotyledons</taxon>
        <taxon>Gunneridae</taxon>
        <taxon>Pentapetalae</taxon>
        <taxon>rosids</taxon>
        <taxon>Vitales</taxon>
        <taxon>Vitaceae</taxon>
        <taxon>Viteae</taxon>
        <taxon>Vitis</taxon>
    </lineage>
</organism>
<dbReference type="PANTHER" id="PTHR43601:SF11">
    <property type="entry name" value="EXPRESSED PROTEIN"/>
    <property type="match status" value="1"/>
</dbReference>
<keyword evidence="5" id="KW-1185">Reference proteome</keyword>
<comment type="similarity">
    <text evidence="1">Belongs to the thioredoxin family.</text>
</comment>
<dbReference type="GO" id="GO:0009507">
    <property type="term" value="C:chloroplast"/>
    <property type="evidence" value="ECO:0007669"/>
    <property type="project" value="UniProtKB-ARBA"/>
</dbReference>
<evidence type="ECO:0000259" key="3">
    <source>
        <dbReference type="Pfam" id="PF00085"/>
    </source>
</evidence>
<gene>
    <name evidence="4" type="ORF">PVL29_023834</name>
</gene>
<dbReference type="Pfam" id="PF00085">
    <property type="entry name" value="Thioredoxin"/>
    <property type="match status" value="1"/>
</dbReference>
<dbReference type="GO" id="GO:0045454">
    <property type="term" value="P:cell redox homeostasis"/>
    <property type="evidence" value="ECO:0007669"/>
    <property type="project" value="TreeGrafter"/>
</dbReference>
<comment type="caution">
    <text evidence="4">The sequence shown here is derived from an EMBL/GenBank/DDBJ whole genome shotgun (WGS) entry which is preliminary data.</text>
</comment>
<evidence type="ECO:0000256" key="1">
    <source>
        <dbReference type="ARBA" id="ARBA00008987"/>
    </source>
</evidence>
<protein>
    <recommendedName>
        <fullName evidence="3">Thioredoxin domain-containing protein</fullName>
    </recommendedName>
</protein>
<reference evidence="4 5" key="1">
    <citation type="journal article" date="2023" name="BMC Biotechnol.">
        <title>Vitis rotundifolia cv Carlos genome sequencing.</title>
        <authorList>
            <person name="Huff M."/>
            <person name="Hulse-Kemp A."/>
            <person name="Scheffler B."/>
            <person name="Youngblood R."/>
            <person name="Simpson S."/>
            <person name="Babiker E."/>
            <person name="Staton M."/>
        </authorList>
    </citation>
    <scope>NUCLEOTIDE SEQUENCE [LARGE SCALE GENOMIC DNA]</scope>
    <source>
        <tissue evidence="4">Leaf</tissue>
    </source>
</reference>
<accession>A0AA38YQ57</accession>
<evidence type="ECO:0000313" key="4">
    <source>
        <dbReference type="EMBL" id="KAJ9674517.1"/>
    </source>
</evidence>